<comment type="caution">
    <text evidence="4">The sequence shown here is derived from an EMBL/GenBank/DDBJ whole genome shotgun (WGS) entry which is preliminary data.</text>
</comment>
<evidence type="ECO:0000313" key="4">
    <source>
        <dbReference type="EMBL" id="KAJ2007597.1"/>
    </source>
</evidence>
<dbReference type="AlphaFoldDB" id="A0A9W8BJR9"/>
<feature type="region of interest" description="Disordered" evidence="1">
    <location>
        <begin position="461"/>
        <end position="498"/>
    </location>
</feature>
<feature type="region of interest" description="Disordered" evidence="1">
    <location>
        <begin position="317"/>
        <end position="421"/>
    </location>
</feature>
<dbReference type="SUPFAM" id="SSF50494">
    <property type="entry name" value="Trypsin-like serine proteases"/>
    <property type="match status" value="1"/>
</dbReference>
<dbReference type="OrthoDB" id="5565075at2759"/>
<keyword evidence="5" id="KW-1185">Reference proteome</keyword>
<reference evidence="4" key="1">
    <citation type="submission" date="2022-07" db="EMBL/GenBank/DDBJ databases">
        <title>Phylogenomic reconstructions and comparative analyses of Kickxellomycotina fungi.</title>
        <authorList>
            <person name="Reynolds N.K."/>
            <person name="Stajich J.E."/>
            <person name="Barry K."/>
            <person name="Grigoriev I.V."/>
            <person name="Crous P."/>
            <person name="Smith M.E."/>
        </authorList>
    </citation>
    <scope>NUCLEOTIDE SEQUENCE</scope>
    <source>
        <strain evidence="4">IMI 214461</strain>
    </source>
</reference>
<feature type="chain" id="PRO_5040883014" description="Peptidase S1 domain-containing protein" evidence="3">
    <location>
        <begin position="23"/>
        <end position="589"/>
    </location>
</feature>
<keyword evidence="2" id="KW-0472">Membrane</keyword>
<name>A0A9W8BJR9_9FUNG</name>
<feature type="compositionally biased region" description="Low complexity" evidence="1">
    <location>
        <begin position="370"/>
        <end position="383"/>
    </location>
</feature>
<evidence type="ECO:0000313" key="5">
    <source>
        <dbReference type="Proteomes" id="UP001150907"/>
    </source>
</evidence>
<protein>
    <recommendedName>
        <fullName evidence="6">Peptidase S1 domain-containing protein</fullName>
    </recommendedName>
</protein>
<evidence type="ECO:0008006" key="6">
    <source>
        <dbReference type="Google" id="ProtNLM"/>
    </source>
</evidence>
<feature type="compositionally biased region" description="Polar residues" evidence="1">
    <location>
        <begin position="403"/>
        <end position="419"/>
    </location>
</feature>
<evidence type="ECO:0000256" key="1">
    <source>
        <dbReference type="SAM" id="MobiDB-lite"/>
    </source>
</evidence>
<feature type="transmembrane region" description="Helical" evidence="2">
    <location>
        <begin position="504"/>
        <end position="526"/>
    </location>
</feature>
<evidence type="ECO:0000256" key="2">
    <source>
        <dbReference type="SAM" id="Phobius"/>
    </source>
</evidence>
<keyword evidence="3" id="KW-0732">Signal</keyword>
<keyword evidence="2" id="KW-0812">Transmembrane</keyword>
<proteinExistence type="predicted"/>
<gene>
    <name evidence="4" type="ORF">H4R26_000676</name>
</gene>
<feature type="compositionally biased region" description="Pro residues" evidence="1">
    <location>
        <begin position="342"/>
        <end position="351"/>
    </location>
</feature>
<dbReference type="EMBL" id="JANBQF010000022">
    <property type="protein sequence ID" value="KAJ2007597.1"/>
    <property type="molecule type" value="Genomic_DNA"/>
</dbReference>
<accession>A0A9W8BJR9</accession>
<evidence type="ECO:0000256" key="3">
    <source>
        <dbReference type="SAM" id="SignalP"/>
    </source>
</evidence>
<keyword evidence="2" id="KW-1133">Transmembrane helix</keyword>
<dbReference type="Proteomes" id="UP001150907">
    <property type="component" value="Unassembled WGS sequence"/>
</dbReference>
<sequence>MRGWLSRVALIFVLLVSHTTSGIPLLKDHRNTNKRAVFGGLPSLSTFRGGVLVKNGRQTACELALIDSSSAFVAASCLDTQPGVSGTRYEVYFDGAAGKNSGGSAPILSANIYVHPRYDAATYANNVAVVQYAISPQQKWSSSVAANRDEWTNALFVRRYLSDLGSTTWGTPEANTGAWAGDVDCAAASGIYAANQRDFMCSAESSPIVLSSTCGIPYSSVYGAVSQKMAVAALHSHSVVVGDALCGSQKTLHYYTILAGYLGFAQMVIGKSVKFFTATSGFTPTIDASYAMAPALPISGIGDGAAGRMRSFTGDMFNPGSGTVVDTTGPAPPPQVSSASPSSPPPPPPPGGGGNNNVPGAVTSSALDTPQSLPLPGAASPSPVQSLSPASTAAAVADGSGNSGTSLDPNQNPAPSSNALAGGTALPAKSVATATATAAAAAGGGNGGKLTATAGLGGIKQDSNNNGVQTMDAGNGSPGIAIGSGGGSTSDNEESDGGLKSGQIVAIGIFVPIAAIGLLVGAYFGLRWYRRQRLEKSWKGSDVQQIVETQMTENELGLSSGSENFNLPSYRNHSDTMLIATSPRAVGPP</sequence>
<dbReference type="InterPro" id="IPR043504">
    <property type="entry name" value="Peptidase_S1_PA_chymotrypsin"/>
</dbReference>
<dbReference type="Gene3D" id="2.40.10.10">
    <property type="entry name" value="Trypsin-like serine proteases"/>
    <property type="match status" value="1"/>
</dbReference>
<dbReference type="InterPro" id="IPR009003">
    <property type="entry name" value="Peptidase_S1_PA"/>
</dbReference>
<organism evidence="4 5">
    <name type="scientific">Coemansia thaxteri</name>
    <dbReference type="NCBI Taxonomy" id="2663907"/>
    <lineage>
        <taxon>Eukaryota</taxon>
        <taxon>Fungi</taxon>
        <taxon>Fungi incertae sedis</taxon>
        <taxon>Zoopagomycota</taxon>
        <taxon>Kickxellomycotina</taxon>
        <taxon>Kickxellomycetes</taxon>
        <taxon>Kickxellales</taxon>
        <taxon>Kickxellaceae</taxon>
        <taxon>Coemansia</taxon>
    </lineage>
</organism>
<feature type="signal peptide" evidence="3">
    <location>
        <begin position="1"/>
        <end position="22"/>
    </location>
</feature>